<organism evidence="12 13">
    <name type="scientific">Ramalina farinacea</name>
    <dbReference type="NCBI Taxonomy" id="258253"/>
    <lineage>
        <taxon>Eukaryota</taxon>
        <taxon>Fungi</taxon>
        <taxon>Dikarya</taxon>
        <taxon>Ascomycota</taxon>
        <taxon>Pezizomycotina</taxon>
        <taxon>Lecanoromycetes</taxon>
        <taxon>OSLEUM clade</taxon>
        <taxon>Lecanoromycetidae</taxon>
        <taxon>Lecanorales</taxon>
        <taxon>Lecanorineae</taxon>
        <taxon>Ramalinaceae</taxon>
        <taxon>Ramalina</taxon>
    </lineage>
</organism>
<feature type="region of interest" description="Disordered" evidence="10">
    <location>
        <begin position="344"/>
        <end position="372"/>
    </location>
</feature>
<feature type="region of interest" description="Disordered" evidence="10">
    <location>
        <begin position="563"/>
        <end position="606"/>
    </location>
</feature>
<dbReference type="SMART" id="SM00220">
    <property type="entry name" value="S_TKc"/>
    <property type="match status" value="1"/>
</dbReference>
<comment type="catalytic activity">
    <reaction evidence="8">
        <text>L-seryl-[protein] + ATP = O-phospho-L-seryl-[protein] + ADP + H(+)</text>
        <dbReference type="Rhea" id="RHEA:17989"/>
        <dbReference type="Rhea" id="RHEA-COMP:9863"/>
        <dbReference type="Rhea" id="RHEA-COMP:11604"/>
        <dbReference type="ChEBI" id="CHEBI:15378"/>
        <dbReference type="ChEBI" id="CHEBI:29999"/>
        <dbReference type="ChEBI" id="CHEBI:30616"/>
        <dbReference type="ChEBI" id="CHEBI:83421"/>
        <dbReference type="ChEBI" id="CHEBI:456216"/>
        <dbReference type="EC" id="2.7.11.1"/>
    </reaction>
</comment>
<feature type="region of interest" description="Disordered" evidence="10">
    <location>
        <begin position="401"/>
        <end position="444"/>
    </location>
</feature>
<comment type="caution">
    <text evidence="12">The sequence shown here is derived from an EMBL/GenBank/DDBJ whole genome shotgun (WGS) entry which is preliminary data.</text>
</comment>
<evidence type="ECO:0000256" key="2">
    <source>
        <dbReference type="ARBA" id="ARBA00022527"/>
    </source>
</evidence>
<dbReference type="Pfam" id="PF00069">
    <property type="entry name" value="Pkinase"/>
    <property type="match status" value="2"/>
</dbReference>
<reference evidence="12" key="1">
    <citation type="journal article" date="2023" name="Genome Biol. Evol.">
        <title>First Whole Genome Sequence and Flow Cytometry Genome Size Data for the Lichen-Forming Fungus Ramalina farinacea (Ascomycota).</title>
        <authorList>
            <person name="Llewellyn T."/>
            <person name="Mian S."/>
            <person name="Hill R."/>
            <person name="Leitch I.J."/>
            <person name="Gaya E."/>
        </authorList>
    </citation>
    <scope>NUCLEOTIDE SEQUENCE</scope>
    <source>
        <strain evidence="12">LIQ254RAFAR</strain>
    </source>
</reference>
<dbReference type="Gene3D" id="1.10.510.10">
    <property type="entry name" value="Transferase(Phosphotransferase) domain 1"/>
    <property type="match status" value="1"/>
</dbReference>
<feature type="compositionally biased region" description="Basic and acidic residues" evidence="10">
    <location>
        <begin position="344"/>
        <end position="364"/>
    </location>
</feature>
<dbReference type="Gene3D" id="3.30.200.20">
    <property type="entry name" value="Phosphorylase Kinase, domain 1"/>
    <property type="match status" value="1"/>
</dbReference>
<feature type="region of interest" description="Disordered" evidence="10">
    <location>
        <begin position="498"/>
        <end position="521"/>
    </location>
</feature>
<evidence type="ECO:0000256" key="4">
    <source>
        <dbReference type="ARBA" id="ARBA00022741"/>
    </source>
</evidence>
<dbReference type="PROSITE" id="PS50011">
    <property type="entry name" value="PROTEIN_KINASE_DOM"/>
    <property type="match status" value="1"/>
</dbReference>
<evidence type="ECO:0000256" key="1">
    <source>
        <dbReference type="ARBA" id="ARBA00012513"/>
    </source>
</evidence>
<keyword evidence="6" id="KW-0067">ATP-binding</keyword>
<keyword evidence="4" id="KW-0547">Nucleotide-binding</keyword>
<feature type="compositionally biased region" description="Polar residues" evidence="10">
    <location>
        <begin position="503"/>
        <end position="512"/>
    </location>
</feature>
<keyword evidence="5 12" id="KW-0418">Kinase</keyword>
<evidence type="ECO:0000256" key="5">
    <source>
        <dbReference type="ARBA" id="ARBA00022777"/>
    </source>
</evidence>
<comment type="catalytic activity">
    <reaction evidence="7">
        <text>L-threonyl-[protein] + ATP = O-phospho-L-threonyl-[protein] + ADP + H(+)</text>
        <dbReference type="Rhea" id="RHEA:46608"/>
        <dbReference type="Rhea" id="RHEA-COMP:11060"/>
        <dbReference type="Rhea" id="RHEA-COMP:11605"/>
        <dbReference type="ChEBI" id="CHEBI:15378"/>
        <dbReference type="ChEBI" id="CHEBI:30013"/>
        <dbReference type="ChEBI" id="CHEBI:30616"/>
        <dbReference type="ChEBI" id="CHEBI:61977"/>
        <dbReference type="ChEBI" id="CHEBI:456216"/>
        <dbReference type="EC" id="2.7.11.1"/>
    </reaction>
</comment>
<protein>
    <recommendedName>
        <fullName evidence="1">non-specific serine/threonine protein kinase</fullName>
        <ecNumber evidence="1">2.7.11.1</ecNumber>
    </recommendedName>
</protein>
<dbReference type="InterPro" id="IPR000719">
    <property type="entry name" value="Prot_kinase_dom"/>
</dbReference>
<evidence type="ECO:0000256" key="3">
    <source>
        <dbReference type="ARBA" id="ARBA00022679"/>
    </source>
</evidence>
<evidence type="ECO:0000313" key="13">
    <source>
        <dbReference type="Proteomes" id="UP001161017"/>
    </source>
</evidence>
<evidence type="ECO:0000256" key="7">
    <source>
        <dbReference type="ARBA" id="ARBA00047899"/>
    </source>
</evidence>
<keyword evidence="3 12" id="KW-0808">Transferase</keyword>
<keyword evidence="2 12" id="KW-0723">Serine/threonine-protein kinase</keyword>
<evidence type="ECO:0000256" key="9">
    <source>
        <dbReference type="SAM" id="Coils"/>
    </source>
</evidence>
<dbReference type="InterPro" id="IPR008271">
    <property type="entry name" value="Ser/Thr_kinase_AS"/>
</dbReference>
<evidence type="ECO:0000256" key="8">
    <source>
        <dbReference type="ARBA" id="ARBA00048679"/>
    </source>
</evidence>
<evidence type="ECO:0000259" key="11">
    <source>
        <dbReference type="PROSITE" id="PS50011"/>
    </source>
</evidence>
<evidence type="ECO:0000256" key="10">
    <source>
        <dbReference type="SAM" id="MobiDB-lite"/>
    </source>
</evidence>
<sequence length="680" mass="76060">MSVKEREQLQAEFVILHSLNHPNIVGYCHREHLKTTQELYIYMEYCGGGDLGQEIQRLKDKKEYADEGYVWNVFTQLVEALYRCHYDADAPKAGKLTGAPRAVKPMGLRAKNAAMILHRDLKPENVFLGADNMVKLGDFGLSKRMGFQDFASTYVGTPFYMSPEICAGERYSLYSDIWSLGCVMYELCAQTQPFNAKTHYHLIQKIRDGQTDPLPSVYSQELKDAILSCLNVSSRKRPDTATLLDLPSIRTVRKEREIAEADAILRDREEHANLKIREADARMAKMNKDMEQIKAELKAELEASMRREWELKARLEISQRVQQETEKLTLKFEEEVRQRVTVEVDRRLRSSSDSQSSERSEPRSPKGNPIFSSVSTCVDSNLTPATDLSSLSLDSLRLEAPPEVSEITSQTPPPQKPGRILEDSAGIAPVTSKTPPVRRLRKPLERARTQFDSPVDTKMPAASPMSIDYLGLSPRRGEILQAANIPGRANIFAIDSRTRREAQSSSPTTSLINEEEEDAVAELSPIRPITKVADPFKVNRRPGLVRQNTAPTKHVVDQKAAIFAPSKIEQAPRGPPSPSPKRSALSPARKPPPKPIPNGTNAGGLRGLAQRNAQNTQGIQGRTLTQLNNAQQGKPVQLPTIQKSILVGPDRKENLLLWDPESDEMPSPFLVRGGNKLRRI</sequence>
<keyword evidence="9" id="KW-0175">Coiled coil</keyword>
<dbReference type="PANTHER" id="PTHR44899">
    <property type="entry name" value="CAMK FAMILY PROTEIN KINASE"/>
    <property type="match status" value="1"/>
</dbReference>
<gene>
    <name evidence="12" type="primary">KIN3_2</name>
    <name evidence="12" type="ORF">OHK93_004378</name>
</gene>
<dbReference type="EC" id="2.7.11.1" evidence="1"/>
<dbReference type="EMBL" id="JAPUFD010000020">
    <property type="protein sequence ID" value="MDI1492597.1"/>
    <property type="molecule type" value="Genomic_DNA"/>
</dbReference>
<dbReference type="AlphaFoldDB" id="A0AA43QUA2"/>
<keyword evidence="13" id="KW-1185">Reference proteome</keyword>
<dbReference type="GO" id="GO:0004674">
    <property type="term" value="F:protein serine/threonine kinase activity"/>
    <property type="evidence" value="ECO:0007669"/>
    <property type="project" value="UniProtKB-KW"/>
</dbReference>
<feature type="coiled-coil region" evidence="9">
    <location>
        <begin position="276"/>
        <end position="307"/>
    </location>
</feature>
<accession>A0AA43QUA2</accession>
<dbReference type="PROSITE" id="PS00108">
    <property type="entry name" value="PROTEIN_KINASE_ST"/>
    <property type="match status" value="1"/>
</dbReference>
<name>A0AA43QUA2_9LECA</name>
<dbReference type="PANTHER" id="PTHR44899:SF3">
    <property type="entry name" value="SERINE_THREONINE-PROTEIN KINASE NEK1"/>
    <property type="match status" value="1"/>
</dbReference>
<dbReference type="SUPFAM" id="SSF56112">
    <property type="entry name" value="Protein kinase-like (PK-like)"/>
    <property type="match status" value="1"/>
</dbReference>
<dbReference type="InterPro" id="IPR051131">
    <property type="entry name" value="NEK_Ser/Thr_kinase_NIMA"/>
</dbReference>
<dbReference type="GO" id="GO:0005524">
    <property type="term" value="F:ATP binding"/>
    <property type="evidence" value="ECO:0007669"/>
    <property type="project" value="UniProtKB-KW"/>
</dbReference>
<evidence type="ECO:0000313" key="12">
    <source>
        <dbReference type="EMBL" id="MDI1492597.1"/>
    </source>
</evidence>
<evidence type="ECO:0000256" key="6">
    <source>
        <dbReference type="ARBA" id="ARBA00022840"/>
    </source>
</evidence>
<dbReference type="Proteomes" id="UP001161017">
    <property type="component" value="Unassembled WGS sequence"/>
</dbReference>
<dbReference type="InterPro" id="IPR011009">
    <property type="entry name" value="Kinase-like_dom_sf"/>
</dbReference>
<feature type="domain" description="Protein kinase" evidence="11">
    <location>
        <begin position="1"/>
        <end position="249"/>
    </location>
</feature>
<proteinExistence type="predicted"/>